<accession>A0A0A8GZ47</accession>
<dbReference type="RefSeq" id="WP_039649094.1">
    <property type="nucleotide sequence ID" value="NZ_CP007770.1"/>
</dbReference>
<evidence type="ECO:0008006" key="3">
    <source>
        <dbReference type="Google" id="ProtNLM"/>
    </source>
</evidence>
<dbReference type="EMBL" id="CP007770">
    <property type="protein sequence ID" value="AJC87203.1"/>
    <property type="molecule type" value="Genomic_DNA"/>
</dbReference>
<dbReference type="AlphaFoldDB" id="A0A0A8GZ47"/>
<evidence type="ECO:0000313" key="2">
    <source>
        <dbReference type="Proteomes" id="UP000031163"/>
    </source>
</evidence>
<organism evidence="1 2">
    <name type="scientific">Campylobacter insulaenigrae NCTC 12927</name>
    <dbReference type="NCBI Taxonomy" id="1031564"/>
    <lineage>
        <taxon>Bacteria</taxon>
        <taxon>Pseudomonadati</taxon>
        <taxon>Campylobacterota</taxon>
        <taxon>Epsilonproteobacteria</taxon>
        <taxon>Campylobacterales</taxon>
        <taxon>Campylobacteraceae</taxon>
        <taxon>Campylobacter</taxon>
    </lineage>
</organism>
<dbReference type="STRING" id="1031564.CINS_0199"/>
<gene>
    <name evidence="1" type="ORF">CINS_0199</name>
</gene>
<protein>
    <recommendedName>
        <fullName evidence="3">Flagellar secreted protein</fullName>
    </recommendedName>
</protein>
<evidence type="ECO:0000313" key="1">
    <source>
        <dbReference type="EMBL" id="AJC87203.1"/>
    </source>
</evidence>
<sequence>MGAHINSKGIHKTIGSIRTSANNFAAHASKLSNQTLNFEQILQSQKPKCIHSCIKNSQIQLNTLLKNIENTKENLLKNTTHNNNFKIIAKLRQEAIMMYDITLKIPL</sequence>
<dbReference type="KEGG" id="cis:CINS_0199"/>
<proteinExistence type="predicted"/>
<name>A0A0A8GZ47_9BACT</name>
<dbReference type="GeneID" id="74431020"/>
<dbReference type="HOGENOM" id="CLU_2218206_0_0_7"/>
<dbReference type="Proteomes" id="UP000031163">
    <property type="component" value="Chromosome"/>
</dbReference>
<reference evidence="1 2" key="1">
    <citation type="journal article" date="2014" name="Genome Biol. Evol.">
        <title>Comparative Genomics of the Campylobacter lari Group.</title>
        <authorList>
            <person name="Miller W.G."/>
            <person name="Yee E."/>
            <person name="Chapman M.H."/>
            <person name="Smith T.P."/>
            <person name="Bono J.L."/>
            <person name="Huynh S."/>
            <person name="Parker C.T."/>
            <person name="Vandamme P."/>
            <person name="Luong K."/>
            <person name="Korlach J."/>
        </authorList>
    </citation>
    <scope>NUCLEOTIDE SEQUENCE [LARGE SCALE GENOMIC DNA]</scope>
    <source>
        <strain evidence="1 2">NCTC 12927</strain>
    </source>
</reference>